<keyword evidence="2" id="KW-0648">Protein biosynthesis</keyword>
<evidence type="ECO:0000256" key="1">
    <source>
        <dbReference type="ARBA" id="ARBA00022598"/>
    </source>
</evidence>
<accession>A0A1V1NZ93</accession>
<dbReference type="InterPro" id="IPR050062">
    <property type="entry name" value="Pro-tRNA_synthetase"/>
</dbReference>
<dbReference type="GO" id="GO:0006433">
    <property type="term" value="P:prolyl-tRNA aminoacylation"/>
    <property type="evidence" value="ECO:0007669"/>
    <property type="project" value="TreeGrafter"/>
</dbReference>
<reference evidence="6" key="1">
    <citation type="submission" date="2012-11" db="EMBL/GenBank/DDBJ databases">
        <authorList>
            <person name="Lucero-Rivera Y.E."/>
            <person name="Tovar-Ramirez D."/>
        </authorList>
    </citation>
    <scope>NUCLEOTIDE SEQUENCE [LARGE SCALE GENOMIC DNA]</scope>
    <source>
        <strain evidence="6">Araruama</strain>
    </source>
</reference>
<keyword evidence="3" id="KW-0030">Aminoacyl-tRNA synthetase</keyword>
<dbReference type="Gene3D" id="3.40.50.800">
    <property type="entry name" value="Anticodon-binding domain"/>
    <property type="match status" value="1"/>
</dbReference>
<dbReference type="InterPro" id="IPR044140">
    <property type="entry name" value="ProRS_anticodon_short"/>
</dbReference>
<dbReference type="PANTHER" id="PTHR42753:SF2">
    <property type="entry name" value="PROLINE--TRNA LIGASE"/>
    <property type="match status" value="1"/>
</dbReference>
<dbReference type="Pfam" id="PF03129">
    <property type="entry name" value="HGTP_anticodon"/>
    <property type="match status" value="1"/>
</dbReference>
<dbReference type="CDD" id="cd00861">
    <property type="entry name" value="ProRS_anticodon_short"/>
    <property type="match status" value="1"/>
</dbReference>
<feature type="domain" description="Anticodon-binding" evidence="4">
    <location>
        <begin position="37"/>
        <end position="127"/>
    </location>
</feature>
<dbReference type="PANTHER" id="PTHR42753">
    <property type="entry name" value="MITOCHONDRIAL RIBOSOME PROTEIN L39/PROLYL-TRNA LIGASE FAMILY MEMBER"/>
    <property type="match status" value="1"/>
</dbReference>
<evidence type="ECO:0000259" key="4">
    <source>
        <dbReference type="Pfam" id="PF03129"/>
    </source>
</evidence>
<dbReference type="InterPro" id="IPR036621">
    <property type="entry name" value="Anticodon-bd_dom_sf"/>
</dbReference>
<keyword evidence="1" id="KW-0436">Ligase</keyword>
<dbReference type="SUPFAM" id="SSF52954">
    <property type="entry name" value="Class II aaRS ABD-related"/>
    <property type="match status" value="1"/>
</dbReference>
<evidence type="ECO:0000256" key="3">
    <source>
        <dbReference type="ARBA" id="ARBA00023146"/>
    </source>
</evidence>
<evidence type="ECO:0000313" key="6">
    <source>
        <dbReference type="Proteomes" id="UP000189670"/>
    </source>
</evidence>
<organism evidence="5 6">
    <name type="scientific">Candidatus Magnetoglobus multicellularis str. Araruama</name>
    <dbReference type="NCBI Taxonomy" id="890399"/>
    <lineage>
        <taxon>Bacteria</taxon>
        <taxon>Pseudomonadati</taxon>
        <taxon>Thermodesulfobacteriota</taxon>
        <taxon>Desulfobacteria</taxon>
        <taxon>Desulfobacterales</taxon>
        <taxon>Desulfobacteraceae</taxon>
        <taxon>Candidatus Magnetoglobus</taxon>
    </lineage>
</organism>
<dbReference type="AlphaFoldDB" id="A0A1V1NZ93"/>
<comment type="caution">
    <text evidence="5">The sequence shown here is derived from an EMBL/GenBank/DDBJ whole genome shotgun (WGS) entry which is preliminary data.</text>
</comment>
<dbReference type="EMBL" id="ATBP01001196">
    <property type="protein sequence ID" value="ETR67826.1"/>
    <property type="molecule type" value="Genomic_DNA"/>
</dbReference>
<evidence type="ECO:0000256" key="2">
    <source>
        <dbReference type="ARBA" id="ARBA00022917"/>
    </source>
</evidence>
<dbReference type="InterPro" id="IPR004154">
    <property type="entry name" value="Anticodon-bd"/>
</dbReference>
<sequence>MMGCYGIGVGRLMSSVMEVRNDNKGPIWPMSISPWHVQLIALQTNKSEVIAAADKIYNDLTLMDIEVLFDDRDDRPGVKFADADLLGIPLRINISNRHLPSGMVEFQYRAKKGESAFVPIAQAANQAKKFIETALRDIDDQADRLTEKTQEQFKCNN</sequence>
<dbReference type="GO" id="GO:0005829">
    <property type="term" value="C:cytosol"/>
    <property type="evidence" value="ECO:0007669"/>
    <property type="project" value="TreeGrafter"/>
</dbReference>
<gene>
    <name evidence="5" type="ORF">OMM_11168</name>
</gene>
<protein>
    <recommendedName>
        <fullName evidence="4">Anticodon-binding domain-containing protein</fullName>
    </recommendedName>
</protein>
<evidence type="ECO:0000313" key="5">
    <source>
        <dbReference type="EMBL" id="ETR67826.1"/>
    </source>
</evidence>
<dbReference type="GO" id="GO:0004827">
    <property type="term" value="F:proline-tRNA ligase activity"/>
    <property type="evidence" value="ECO:0007669"/>
    <property type="project" value="TreeGrafter"/>
</dbReference>
<name>A0A1V1NZ93_9BACT</name>
<dbReference type="Proteomes" id="UP000189670">
    <property type="component" value="Unassembled WGS sequence"/>
</dbReference>
<proteinExistence type="predicted"/>